<proteinExistence type="predicted"/>
<protein>
    <recommendedName>
        <fullName evidence="2">histidine kinase</fullName>
        <ecNumber evidence="2">2.7.13.3</ecNumber>
    </recommendedName>
</protein>
<dbReference type="GO" id="GO:0004673">
    <property type="term" value="F:protein histidine kinase activity"/>
    <property type="evidence" value="ECO:0007669"/>
    <property type="project" value="UniProtKB-EC"/>
</dbReference>
<evidence type="ECO:0000313" key="8">
    <source>
        <dbReference type="EMBL" id="AFL85142.1"/>
    </source>
</evidence>
<dbReference type="InterPro" id="IPR000014">
    <property type="entry name" value="PAS"/>
</dbReference>
<dbReference type="Proteomes" id="UP000006050">
    <property type="component" value="Chromosome"/>
</dbReference>
<dbReference type="InterPro" id="IPR000700">
    <property type="entry name" value="PAS-assoc_C"/>
</dbReference>
<feature type="domain" description="PAS" evidence="6">
    <location>
        <begin position="1"/>
        <end position="56"/>
    </location>
</feature>
<dbReference type="NCBIfam" id="TIGR00229">
    <property type="entry name" value="sensory_box"/>
    <property type="match status" value="1"/>
</dbReference>
<dbReference type="PANTHER" id="PTHR43304">
    <property type="entry name" value="PHYTOCHROME-LIKE PROTEIN CPH1"/>
    <property type="match status" value="1"/>
</dbReference>
<reference evidence="9" key="1">
    <citation type="submission" date="2012-06" db="EMBL/GenBank/DDBJ databases">
        <title>The complete genome of Belliella baltica DSM 15883.</title>
        <authorList>
            <person name="Lucas S."/>
            <person name="Copeland A."/>
            <person name="Lapidus A."/>
            <person name="Goodwin L."/>
            <person name="Pitluck S."/>
            <person name="Peters L."/>
            <person name="Mikhailova N."/>
            <person name="Davenport K."/>
            <person name="Kyrpides N."/>
            <person name="Mavromatis K."/>
            <person name="Pagani I."/>
            <person name="Ivanova N."/>
            <person name="Ovchinnikova G."/>
            <person name="Zeytun A."/>
            <person name="Detter J.C."/>
            <person name="Han C."/>
            <person name="Land M."/>
            <person name="Hauser L."/>
            <person name="Markowitz V."/>
            <person name="Cheng J.-F."/>
            <person name="Hugenholtz P."/>
            <person name="Woyke T."/>
            <person name="Wu D."/>
            <person name="Tindall B."/>
            <person name="Pomrenke H."/>
            <person name="Brambilla E."/>
            <person name="Klenk H.-P."/>
            <person name="Eisen J.A."/>
        </authorList>
    </citation>
    <scope>NUCLEOTIDE SEQUENCE [LARGE SCALE GENOMIC DNA]</scope>
    <source>
        <strain evidence="9">DSM 15883 / CIP 108006 / LMG 21964 / BA134</strain>
    </source>
</reference>
<feature type="domain" description="PAC" evidence="7">
    <location>
        <begin position="60"/>
        <end position="112"/>
    </location>
</feature>
<comment type="catalytic activity">
    <reaction evidence="1">
        <text>ATP + protein L-histidine = ADP + protein N-phospho-L-histidine.</text>
        <dbReference type="EC" id="2.7.13.3"/>
    </reaction>
</comment>
<dbReference type="Pfam" id="PF08447">
    <property type="entry name" value="PAS_3"/>
    <property type="match status" value="2"/>
</dbReference>
<keyword evidence="3" id="KW-0597">Phosphoprotein</keyword>
<dbReference type="InterPro" id="IPR035965">
    <property type="entry name" value="PAS-like_dom_sf"/>
</dbReference>
<dbReference type="OrthoDB" id="9766459at2"/>
<dbReference type="KEGG" id="bbd:Belba_2595"/>
<evidence type="ECO:0000256" key="4">
    <source>
        <dbReference type="ARBA" id="ARBA00022679"/>
    </source>
</evidence>
<dbReference type="PANTHER" id="PTHR43304:SF1">
    <property type="entry name" value="PAC DOMAIN-CONTAINING PROTEIN"/>
    <property type="match status" value="1"/>
</dbReference>
<dbReference type="PROSITE" id="PS50113">
    <property type="entry name" value="PAC"/>
    <property type="match status" value="1"/>
</dbReference>
<dbReference type="EC" id="2.7.13.3" evidence="2"/>
<dbReference type="InterPro" id="IPR013655">
    <property type="entry name" value="PAS_fold_3"/>
</dbReference>
<keyword evidence="4" id="KW-0808">Transferase</keyword>
<evidence type="ECO:0000259" key="7">
    <source>
        <dbReference type="PROSITE" id="PS50113"/>
    </source>
</evidence>
<dbReference type="SUPFAM" id="SSF55785">
    <property type="entry name" value="PYP-like sensor domain (PAS domain)"/>
    <property type="match status" value="2"/>
</dbReference>
<evidence type="ECO:0000313" key="9">
    <source>
        <dbReference type="Proteomes" id="UP000006050"/>
    </source>
</evidence>
<dbReference type="eggNOG" id="COG2202">
    <property type="taxonomic scope" value="Bacteria"/>
</dbReference>
<dbReference type="InterPro" id="IPR052162">
    <property type="entry name" value="Sensor_kinase/Photoreceptor"/>
</dbReference>
<name>I3Z7C4_BELBD</name>
<dbReference type="Gene3D" id="3.30.450.20">
    <property type="entry name" value="PAS domain"/>
    <property type="match status" value="2"/>
</dbReference>
<organism evidence="8 9">
    <name type="scientific">Belliella baltica (strain DSM 15883 / CIP 108006 / LMG 21964 / BA134)</name>
    <dbReference type="NCBI Taxonomy" id="866536"/>
    <lineage>
        <taxon>Bacteria</taxon>
        <taxon>Pseudomonadati</taxon>
        <taxon>Bacteroidota</taxon>
        <taxon>Cytophagia</taxon>
        <taxon>Cytophagales</taxon>
        <taxon>Cyclobacteriaceae</taxon>
        <taxon>Belliella</taxon>
    </lineage>
</organism>
<evidence type="ECO:0000256" key="3">
    <source>
        <dbReference type="ARBA" id="ARBA00022553"/>
    </source>
</evidence>
<sequence>MGLVSLEGRFLKVNKSLCNLLGYTSEEFTKLTFQEITHPDDLERDLEFVYKLINDEIENYQIEKRYFTKNGNVIWINLSGSKVKNPDGSFKHFIAQIEDITPRKNAFKKIEEQNFRIQNIIEGTNAGTWEWNVQTGATIFNKRWAEMIGYTLEELEPISIKTWLEIVHPDDAPI</sequence>
<dbReference type="PROSITE" id="PS50112">
    <property type="entry name" value="PAS"/>
    <property type="match status" value="2"/>
</dbReference>
<dbReference type="HOGENOM" id="CLU_1537099_0_0_10"/>
<dbReference type="STRING" id="866536.Belba_2595"/>
<feature type="domain" description="PAS" evidence="6">
    <location>
        <begin position="113"/>
        <end position="174"/>
    </location>
</feature>
<accession>I3Z7C4</accession>
<evidence type="ECO:0000259" key="6">
    <source>
        <dbReference type="PROSITE" id="PS50112"/>
    </source>
</evidence>
<dbReference type="SMART" id="SM00086">
    <property type="entry name" value="PAC"/>
    <property type="match status" value="1"/>
</dbReference>
<dbReference type="InterPro" id="IPR001610">
    <property type="entry name" value="PAC"/>
</dbReference>
<evidence type="ECO:0000256" key="5">
    <source>
        <dbReference type="ARBA" id="ARBA00022777"/>
    </source>
</evidence>
<evidence type="ECO:0000256" key="1">
    <source>
        <dbReference type="ARBA" id="ARBA00000085"/>
    </source>
</evidence>
<keyword evidence="5" id="KW-0418">Kinase</keyword>
<evidence type="ECO:0000256" key="2">
    <source>
        <dbReference type="ARBA" id="ARBA00012438"/>
    </source>
</evidence>
<dbReference type="AlphaFoldDB" id="I3Z7C4"/>
<gene>
    <name evidence="8" type="ordered locus">Belba_2595</name>
</gene>
<dbReference type="CDD" id="cd00130">
    <property type="entry name" value="PAS"/>
    <property type="match status" value="2"/>
</dbReference>
<keyword evidence="9" id="KW-1185">Reference proteome</keyword>
<dbReference type="EMBL" id="CP003281">
    <property type="protein sequence ID" value="AFL85142.1"/>
    <property type="molecule type" value="Genomic_DNA"/>
</dbReference>